<name>A0A1K2HK84_9LACT</name>
<reference evidence="3 4" key="2">
    <citation type="submission" date="2016-11" db="EMBL/GenBank/DDBJ databases">
        <authorList>
            <person name="Jaros S."/>
            <person name="Januszkiewicz K."/>
            <person name="Wedrychowicz H."/>
        </authorList>
    </citation>
    <scope>NUCLEOTIDE SEQUENCE [LARGE SCALE GENOMIC DNA]</scope>
    <source>
        <strain evidence="3 4">DSM 22330</strain>
    </source>
</reference>
<protein>
    <recommendedName>
        <fullName evidence="6">Ribbon-helix-helix protein, copG family</fullName>
    </recommendedName>
</protein>
<sequence length="86" mass="10191">MANKFEQFSSTNNEYEQENTFPNTVKENVKEETNIDMNWEKKIKTSFSIKKSNLEKLDSLVKQTNARSRSSILDKIIEDTYEMFDK</sequence>
<dbReference type="AlphaFoldDB" id="A0A1K2HK84"/>
<organism evidence="3 4">
    <name type="scientific">Pseudolactococcus chungangensis CAU 28 = DSM 22330</name>
    <dbReference type="NCBI Taxonomy" id="1122154"/>
    <lineage>
        <taxon>Bacteria</taxon>
        <taxon>Bacillati</taxon>
        <taxon>Bacillota</taxon>
        <taxon>Bacilli</taxon>
        <taxon>Lactobacillales</taxon>
        <taxon>Streptococcaceae</taxon>
        <taxon>Pseudolactococcus</taxon>
    </lineage>
</organism>
<proteinExistence type="predicted"/>
<dbReference type="EMBL" id="JXJT01000039">
    <property type="protein sequence ID" value="PCR99435.1"/>
    <property type="molecule type" value="Genomic_DNA"/>
</dbReference>
<evidence type="ECO:0000256" key="1">
    <source>
        <dbReference type="SAM" id="MobiDB-lite"/>
    </source>
</evidence>
<accession>A0A1K2HK84</accession>
<feature type="region of interest" description="Disordered" evidence="1">
    <location>
        <begin position="1"/>
        <end position="22"/>
    </location>
</feature>
<evidence type="ECO:0000313" key="3">
    <source>
        <dbReference type="EMBL" id="SFZ77131.1"/>
    </source>
</evidence>
<evidence type="ECO:0008006" key="6">
    <source>
        <dbReference type="Google" id="ProtNLM"/>
    </source>
</evidence>
<gene>
    <name evidence="2" type="ORF">RR45_GL001481</name>
    <name evidence="3" type="ORF">SAMN02746068_02194</name>
</gene>
<dbReference type="Proteomes" id="UP000218979">
    <property type="component" value="Unassembled WGS sequence"/>
</dbReference>
<evidence type="ECO:0000313" key="4">
    <source>
        <dbReference type="Proteomes" id="UP000185655"/>
    </source>
</evidence>
<dbReference type="Proteomes" id="UP000185655">
    <property type="component" value="Unassembled WGS sequence"/>
</dbReference>
<keyword evidence="5" id="KW-1185">Reference proteome</keyword>
<dbReference type="RefSeq" id="WP_031367196.1">
    <property type="nucleotide sequence ID" value="NZ_FPKS01000032.1"/>
</dbReference>
<dbReference type="STRING" id="1122154.SAMN02746068_02194"/>
<dbReference type="EMBL" id="FPKS01000032">
    <property type="protein sequence ID" value="SFZ77131.1"/>
    <property type="molecule type" value="Genomic_DNA"/>
</dbReference>
<reference evidence="2 5" key="1">
    <citation type="submission" date="2014-12" db="EMBL/GenBank/DDBJ databases">
        <title>Draft genome sequences of 10 type strains of Lactococcus.</title>
        <authorList>
            <person name="Sun Z."/>
            <person name="Zhong Z."/>
            <person name="Liu W."/>
            <person name="Zhang W."/>
            <person name="Zhang H."/>
        </authorList>
    </citation>
    <scope>NUCLEOTIDE SEQUENCE [LARGE SCALE GENOMIC DNA]</scope>
    <source>
        <strain evidence="2 5">DSM 22330</strain>
    </source>
</reference>
<dbReference type="OrthoDB" id="2297617at2"/>
<evidence type="ECO:0000313" key="5">
    <source>
        <dbReference type="Proteomes" id="UP000218979"/>
    </source>
</evidence>
<evidence type="ECO:0000313" key="2">
    <source>
        <dbReference type="EMBL" id="PCR99435.1"/>
    </source>
</evidence>